<dbReference type="AlphaFoldDB" id="A0A6P1TJW3"/>
<protein>
    <recommendedName>
        <fullName evidence="3">GyrI-like small molecule binding domain-containing protein</fullName>
    </recommendedName>
</protein>
<keyword evidence="2" id="KW-1185">Reference proteome</keyword>
<sequence>MNCKLLFLKEQKYMGIMTKILFKEHDEIDFRKLHINVINSDIKNRDVNERFMALDSDFQPDSFTYTPLVPVTSFEGEEYYRYTRIEGEYYCFEVHVKELGPKWFQECNEYIEQNNLKIDRLFDMEYYAEDYLSKVKSEDSNLQDQRICVIFRKVD</sequence>
<gene>
    <name evidence="1" type="ORF">Ana3638_12475</name>
</gene>
<organism evidence="1 2">
    <name type="scientific">Anaerocolumna sedimenticola</name>
    <dbReference type="NCBI Taxonomy" id="2696063"/>
    <lineage>
        <taxon>Bacteria</taxon>
        <taxon>Bacillati</taxon>
        <taxon>Bacillota</taxon>
        <taxon>Clostridia</taxon>
        <taxon>Lachnospirales</taxon>
        <taxon>Lachnospiraceae</taxon>
        <taxon>Anaerocolumna</taxon>
    </lineage>
</organism>
<proteinExistence type="predicted"/>
<evidence type="ECO:0000313" key="2">
    <source>
        <dbReference type="Proteomes" id="UP000464314"/>
    </source>
</evidence>
<dbReference type="RefSeq" id="WP_161838315.1">
    <property type="nucleotide sequence ID" value="NZ_CP048000.1"/>
</dbReference>
<accession>A0A6P1TJW3</accession>
<name>A0A6P1TJW3_9FIRM</name>
<dbReference type="EMBL" id="CP048000">
    <property type="protein sequence ID" value="QHQ61490.1"/>
    <property type="molecule type" value="Genomic_DNA"/>
</dbReference>
<dbReference type="Proteomes" id="UP000464314">
    <property type="component" value="Chromosome"/>
</dbReference>
<reference evidence="1 2" key="1">
    <citation type="submission" date="2020-01" db="EMBL/GenBank/DDBJ databases">
        <title>Genome analysis of Anaerocolumna sp. CBA3638.</title>
        <authorList>
            <person name="Kim J."/>
            <person name="Roh S.W."/>
        </authorList>
    </citation>
    <scope>NUCLEOTIDE SEQUENCE [LARGE SCALE GENOMIC DNA]</scope>
    <source>
        <strain evidence="1 2">CBA3638</strain>
    </source>
</reference>
<evidence type="ECO:0000313" key="1">
    <source>
        <dbReference type="EMBL" id="QHQ61490.1"/>
    </source>
</evidence>
<dbReference type="KEGG" id="anr:Ana3638_12475"/>
<evidence type="ECO:0008006" key="3">
    <source>
        <dbReference type="Google" id="ProtNLM"/>
    </source>
</evidence>